<dbReference type="InterPro" id="IPR005583">
    <property type="entry name" value="YaaA"/>
</dbReference>
<dbReference type="OrthoDB" id="3210767at2"/>
<dbReference type="Proteomes" id="UP000316181">
    <property type="component" value="Unassembled WGS sequence"/>
</dbReference>
<dbReference type="PANTHER" id="PTHR30283:SF4">
    <property type="entry name" value="PEROXIDE STRESS RESISTANCE PROTEIN YAAA"/>
    <property type="match status" value="1"/>
</dbReference>
<comment type="caution">
    <text evidence="1">The sequence shown here is derived from an EMBL/GenBank/DDBJ whole genome shotgun (WGS) entry which is preliminary data.</text>
</comment>
<dbReference type="GO" id="GO:0033194">
    <property type="term" value="P:response to hydroperoxide"/>
    <property type="evidence" value="ECO:0007669"/>
    <property type="project" value="TreeGrafter"/>
</dbReference>
<organism evidence="1 2">
    <name type="scientific">Rarobacter incanus</name>
    <dbReference type="NCBI Taxonomy" id="153494"/>
    <lineage>
        <taxon>Bacteria</taxon>
        <taxon>Bacillati</taxon>
        <taxon>Actinomycetota</taxon>
        <taxon>Actinomycetes</taxon>
        <taxon>Micrococcales</taxon>
        <taxon>Rarobacteraceae</taxon>
        <taxon>Rarobacter</taxon>
    </lineage>
</organism>
<evidence type="ECO:0008006" key="3">
    <source>
        <dbReference type="Google" id="ProtNLM"/>
    </source>
</evidence>
<reference evidence="1 2" key="1">
    <citation type="submission" date="2019-06" db="EMBL/GenBank/DDBJ databases">
        <title>Sequencing the genomes of 1000 actinobacteria strains.</title>
        <authorList>
            <person name="Klenk H.-P."/>
        </authorList>
    </citation>
    <scope>NUCLEOTIDE SEQUENCE [LARGE SCALE GENOMIC DNA]</scope>
    <source>
        <strain evidence="1 2">DSM 10596</strain>
    </source>
</reference>
<dbReference type="Pfam" id="PF03883">
    <property type="entry name" value="H2O2_YaaD"/>
    <property type="match status" value="1"/>
</dbReference>
<evidence type="ECO:0000313" key="2">
    <source>
        <dbReference type="Proteomes" id="UP000316181"/>
    </source>
</evidence>
<accession>A0A542SMK9</accession>
<evidence type="ECO:0000313" key="1">
    <source>
        <dbReference type="EMBL" id="TQK75870.1"/>
    </source>
</evidence>
<proteinExistence type="predicted"/>
<dbReference type="GO" id="GO:0005829">
    <property type="term" value="C:cytosol"/>
    <property type="evidence" value="ECO:0007669"/>
    <property type="project" value="TreeGrafter"/>
</dbReference>
<name>A0A542SMK9_9MICO</name>
<protein>
    <recommendedName>
        <fullName evidence="3">Peroxide stress protein YaaA</fullName>
    </recommendedName>
</protein>
<dbReference type="AlphaFoldDB" id="A0A542SMK9"/>
<sequence>MLVLVLLPPSESKNVPPAGTRLSLPELSFPELTAARSEVIADLEQVSARADAHKVLKAPAAAQSLIDGNLRLRTAPAGPAAAIYSGVLFDAAGIDVSDPHADRILVFSALWGPLSIADVIAPYRLSAGTTLPNCGRIESYWRTLLMREMAGLGDGELVIDCRSAGYANMWTPPDPARHVGIRVERQVGDRRAVVSHHAKYLRGMLAGALAREAASPATAQDLADAARDLTRPPFRTTTGESIVDIEVRRGPKSTTLTFVALPDEERR</sequence>
<gene>
    <name evidence="1" type="ORF">FB389_0510</name>
</gene>
<dbReference type="EMBL" id="VFNV01000001">
    <property type="protein sequence ID" value="TQK75870.1"/>
    <property type="molecule type" value="Genomic_DNA"/>
</dbReference>
<dbReference type="PANTHER" id="PTHR30283">
    <property type="entry name" value="PEROXIDE STRESS RESPONSE PROTEIN YAAA"/>
    <property type="match status" value="1"/>
</dbReference>
<keyword evidence="2" id="KW-1185">Reference proteome</keyword>